<dbReference type="AlphaFoldDB" id="A0A397UNI6"/>
<sequence>MDPLSFYRVNVDIKTLKRMVQYCSTEWIFLKTGEAKTSIDSHHAQISQAIKRYVKLGFSLDSGNDIENAIKDIAGTYVSNITPDRPDRTIAGISNLQEWTWPTDNEKIGFIATRVLSEIGNWKEYNIFTSGWALKENERKAKRQPTIRMTTRIKKLLEIMFHTGTANPSQKLMASQMREELIRHAQAGKIENDKIPKEAMIQNWIGRFSRR</sequence>
<gene>
    <name evidence="1" type="ORF">C2G38_2205186</name>
</gene>
<accession>A0A397UNI6</accession>
<dbReference type="STRING" id="44941.A0A397UNI6"/>
<dbReference type="Proteomes" id="UP000266673">
    <property type="component" value="Unassembled WGS sequence"/>
</dbReference>
<keyword evidence="2" id="KW-1185">Reference proteome</keyword>
<organism evidence="1 2">
    <name type="scientific">Gigaspora rosea</name>
    <dbReference type="NCBI Taxonomy" id="44941"/>
    <lineage>
        <taxon>Eukaryota</taxon>
        <taxon>Fungi</taxon>
        <taxon>Fungi incertae sedis</taxon>
        <taxon>Mucoromycota</taxon>
        <taxon>Glomeromycotina</taxon>
        <taxon>Glomeromycetes</taxon>
        <taxon>Diversisporales</taxon>
        <taxon>Gigasporaceae</taxon>
        <taxon>Gigaspora</taxon>
    </lineage>
</organism>
<dbReference type="EMBL" id="QKWP01001209">
    <property type="protein sequence ID" value="RIB10808.1"/>
    <property type="molecule type" value="Genomic_DNA"/>
</dbReference>
<proteinExistence type="predicted"/>
<dbReference type="OrthoDB" id="2430372at2759"/>
<comment type="caution">
    <text evidence="1">The sequence shown here is derived from an EMBL/GenBank/DDBJ whole genome shotgun (WGS) entry which is preliminary data.</text>
</comment>
<evidence type="ECO:0000313" key="2">
    <source>
        <dbReference type="Proteomes" id="UP000266673"/>
    </source>
</evidence>
<evidence type="ECO:0000313" key="1">
    <source>
        <dbReference type="EMBL" id="RIB10808.1"/>
    </source>
</evidence>
<name>A0A397UNI6_9GLOM</name>
<reference evidence="1 2" key="1">
    <citation type="submission" date="2018-06" db="EMBL/GenBank/DDBJ databases">
        <title>Comparative genomics reveals the genomic features of Rhizophagus irregularis, R. cerebriforme, R. diaphanum and Gigaspora rosea, and their symbiotic lifestyle signature.</title>
        <authorList>
            <person name="Morin E."/>
            <person name="San Clemente H."/>
            <person name="Chen E.C.H."/>
            <person name="De La Providencia I."/>
            <person name="Hainaut M."/>
            <person name="Kuo A."/>
            <person name="Kohler A."/>
            <person name="Murat C."/>
            <person name="Tang N."/>
            <person name="Roy S."/>
            <person name="Loubradou J."/>
            <person name="Henrissat B."/>
            <person name="Grigoriev I.V."/>
            <person name="Corradi N."/>
            <person name="Roux C."/>
            <person name="Martin F.M."/>
        </authorList>
    </citation>
    <scope>NUCLEOTIDE SEQUENCE [LARGE SCALE GENOMIC DNA]</scope>
    <source>
        <strain evidence="1 2">DAOM 194757</strain>
    </source>
</reference>
<protein>
    <submittedName>
        <fullName evidence="1">Uncharacterized protein</fullName>
    </submittedName>
</protein>